<dbReference type="InterPro" id="IPR018711">
    <property type="entry name" value="NAGPA"/>
</dbReference>
<keyword evidence="2" id="KW-0326">Glycosidase</keyword>
<gene>
    <name evidence="2" type="ORF">ACFL27_03360</name>
</gene>
<sequence>MSRYSIIRVNFEICLIILFFFPLCYAQGLPLPERSRQIWQKLEPGLEFGEFTSPVVSASGDSVVRVLRIDTDYFYLKLLMVSAVKNGQALLVKEWAKQYNLVAAINASMYQKDYRSSISLMKTRTHVNNPRLSNDKSILAFDTLNRSLPEVYIIDRECDEFEKLSKNYGTLIQSIRMISCSGKNVWAQQEKRWSTALIATTTSHQVLFIHVRSAYSTHDLINILRKLPLNISRALYAEGGQEAQLYINSGNVHSEFGGSFDSDLLSDNEIQVVTPLPNIVGVIRKNNAAPE</sequence>
<dbReference type="Proteomes" id="UP001594351">
    <property type="component" value="Unassembled WGS sequence"/>
</dbReference>
<evidence type="ECO:0000313" key="2">
    <source>
        <dbReference type="EMBL" id="MFC1849227.1"/>
    </source>
</evidence>
<protein>
    <submittedName>
        <fullName evidence="2">Phosphodiester glycosidase family protein</fullName>
    </submittedName>
</protein>
<dbReference type="Pfam" id="PF09992">
    <property type="entry name" value="NAGPA"/>
    <property type="match status" value="1"/>
</dbReference>
<evidence type="ECO:0000259" key="1">
    <source>
        <dbReference type="Pfam" id="PF09992"/>
    </source>
</evidence>
<reference evidence="2 3" key="1">
    <citation type="submission" date="2024-09" db="EMBL/GenBank/DDBJ databases">
        <title>Laminarin stimulates single cell rates of sulfate reduction while oxygen inhibits transcriptomic activity in coastal marine sediment.</title>
        <authorList>
            <person name="Lindsay M."/>
            <person name="Orcutt B."/>
            <person name="Emerson D."/>
            <person name="Stepanauskas R."/>
            <person name="D'Angelo T."/>
        </authorList>
    </citation>
    <scope>NUCLEOTIDE SEQUENCE [LARGE SCALE GENOMIC DNA]</scope>
    <source>
        <strain evidence="2">SAG AM-311-K15</strain>
    </source>
</reference>
<keyword evidence="3" id="KW-1185">Reference proteome</keyword>
<dbReference type="GO" id="GO:0016798">
    <property type="term" value="F:hydrolase activity, acting on glycosyl bonds"/>
    <property type="evidence" value="ECO:0007669"/>
    <property type="project" value="UniProtKB-KW"/>
</dbReference>
<organism evidence="2 3">
    <name type="scientific">candidate division CSSED10-310 bacterium</name>
    <dbReference type="NCBI Taxonomy" id="2855610"/>
    <lineage>
        <taxon>Bacteria</taxon>
        <taxon>Bacteria division CSSED10-310</taxon>
    </lineage>
</organism>
<feature type="domain" description="Phosphodiester glycosidase" evidence="1">
    <location>
        <begin position="100"/>
        <end position="258"/>
    </location>
</feature>
<comment type="caution">
    <text evidence="2">The sequence shown here is derived from an EMBL/GenBank/DDBJ whole genome shotgun (WGS) entry which is preliminary data.</text>
</comment>
<keyword evidence="2" id="KW-0378">Hydrolase</keyword>
<proteinExistence type="predicted"/>
<dbReference type="EMBL" id="JBHPBY010000027">
    <property type="protein sequence ID" value="MFC1849227.1"/>
    <property type="molecule type" value="Genomic_DNA"/>
</dbReference>
<evidence type="ECO:0000313" key="3">
    <source>
        <dbReference type="Proteomes" id="UP001594351"/>
    </source>
</evidence>
<name>A0ABV6YSR1_UNCC1</name>
<accession>A0ABV6YSR1</accession>